<name>A0A0F9LRR3_9ZZZZ</name>
<dbReference type="EMBL" id="LAZR01005710">
    <property type="protein sequence ID" value="KKM97774.1"/>
    <property type="molecule type" value="Genomic_DNA"/>
</dbReference>
<protein>
    <submittedName>
        <fullName evidence="1">Uncharacterized protein</fullName>
    </submittedName>
</protein>
<organism evidence="1">
    <name type="scientific">marine sediment metagenome</name>
    <dbReference type="NCBI Taxonomy" id="412755"/>
    <lineage>
        <taxon>unclassified sequences</taxon>
        <taxon>metagenomes</taxon>
        <taxon>ecological metagenomes</taxon>
    </lineage>
</organism>
<proteinExistence type="predicted"/>
<evidence type="ECO:0000313" key="1">
    <source>
        <dbReference type="EMBL" id="KKM97774.1"/>
    </source>
</evidence>
<gene>
    <name evidence="1" type="ORF">LCGC14_1164840</name>
</gene>
<comment type="caution">
    <text evidence="1">The sequence shown here is derived from an EMBL/GenBank/DDBJ whole genome shotgun (WGS) entry which is preliminary data.</text>
</comment>
<reference evidence="1" key="1">
    <citation type="journal article" date="2015" name="Nature">
        <title>Complex archaea that bridge the gap between prokaryotes and eukaryotes.</title>
        <authorList>
            <person name="Spang A."/>
            <person name="Saw J.H."/>
            <person name="Jorgensen S.L."/>
            <person name="Zaremba-Niedzwiedzka K."/>
            <person name="Martijn J."/>
            <person name="Lind A.E."/>
            <person name="van Eijk R."/>
            <person name="Schleper C."/>
            <person name="Guy L."/>
            <person name="Ettema T.J."/>
        </authorList>
    </citation>
    <scope>NUCLEOTIDE SEQUENCE</scope>
</reference>
<sequence length="59" mass="6943">MKEKYYIFAFEEKVFDSIISNTDINTDESYMMVVGWDSKLGKEIRKKAKEKDAKGRSNE</sequence>
<accession>A0A0F9LRR3</accession>
<dbReference type="AlphaFoldDB" id="A0A0F9LRR3"/>